<dbReference type="AlphaFoldDB" id="A0A8T0RTF4"/>
<name>A0A8T0RTF4_PANVG</name>
<reference evidence="1" key="1">
    <citation type="submission" date="2020-05" db="EMBL/GenBank/DDBJ databases">
        <title>WGS assembly of Panicum virgatum.</title>
        <authorList>
            <person name="Lovell J.T."/>
            <person name="Jenkins J."/>
            <person name="Shu S."/>
            <person name="Juenger T.E."/>
            <person name="Schmutz J."/>
        </authorList>
    </citation>
    <scope>NUCLEOTIDE SEQUENCE</scope>
    <source>
        <strain evidence="1">AP13</strain>
    </source>
</reference>
<sequence>MQTACDALYNIDARRRRQRRSYAPAVIFPRASFYLSLPSFIPCLPLRCCATGSGKACAEGATAPAGAYRGGDGCRGSGGRASSMLCHHPHDLSSLLVVRRESKARILAQCRPRRRAKVLFFRL</sequence>
<organism evidence="1 2">
    <name type="scientific">Panicum virgatum</name>
    <name type="common">Blackwell switchgrass</name>
    <dbReference type="NCBI Taxonomy" id="38727"/>
    <lineage>
        <taxon>Eukaryota</taxon>
        <taxon>Viridiplantae</taxon>
        <taxon>Streptophyta</taxon>
        <taxon>Embryophyta</taxon>
        <taxon>Tracheophyta</taxon>
        <taxon>Spermatophyta</taxon>
        <taxon>Magnoliopsida</taxon>
        <taxon>Liliopsida</taxon>
        <taxon>Poales</taxon>
        <taxon>Poaceae</taxon>
        <taxon>PACMAD clade</taxon>
        <taxon>Panicoideae</taxon>
        <taxon>Panicodae</taxon>
        <taxon>Paniceae</taxon>
        <taxon>Panicinae</taxon>
        <taxon>Panicum</taxon>
        <taxon>Panicum sect. Hiantes</taxon>
    </lineage>
</organism>
<dbReference type="EMBL" id="CM029046">
    <property type="protein sequence ID" value="KAG2588405.1"/>
    <property type="molecule type" value="Genomic_DNA"/>
</dbReference>
<proteinExistence type="predicted"/>
<accession>A0A8T0RTF4</accession>
<comment type="caution">
    <text evidence="1">The sequence shown here is derived from an EMBL/GenBank/DDBJ whole genome shotgun (WGS) entry which is preliminary data.</text>
</comment>
<dbReference type="Proteomes" id="UP000823388">
    <property type="component" value="Chromosome 5N"/>
</dbReference>
<keyword evidence="2" id="KW-1185">Reference proteome</keyword>
<evidence type="ECO:0000313" key="2">
    <source>
        <dbReference type="Proteomes" id="UP000823388"/>
    </source>
</evidence>
<gene>
    <name evidence="1" type="ORF">PVAP13_5NG260600</name>
</gene>
<protein>
    <submittedName>
        <fullName evidence="1">Uncharacterized protein</fullName>
    </submittedName>
</protein>
<evidence type="ECO:0000313" key="1">
    <source>
        <dbReference type="EMBL" id="KAG2588405.1"/>
    </source>
</evidence>